<dbReference type="InterPro" id="IPR001138">
    <property type="entry name" value="Zn2Cys6_DnaBD"/>
</dbReference>
<reference evidence="7" key="1">
    <citation type="submission" date="2023-01" db="EMBL/GenBank/DDBJ databases">
        <title>Exophiala dermititidis isolated from Cystic Fibrosis Patient.</title>
        <authorList>
            <person name="Kurbessoian T."/>
            <person name="Crocker A."/>
            <person name="Murante D."/>
            <person name="Hogan D.A."/>
            <person name="Stajich J.E."/>
        </authorList>
    </citation>
    <scope>NUCLEOTIDE SEQUENCE</scope>
    <source>
        <strain evidence="7">Ex8</strain>
    </source>
</reference>
<evidence type="ECO:0000256" key="1">
    <source>
        <dbReference type="ARBA" id="ARBA00023015"/>
    </source>
</evidence>
<keyword evidence="1" id="KW-0805">Transcription regulation</keyword>
<feature type="region of interest" description="Disordered" evidence="5">
    <location>
        <begin position="218"/>
        <end position="249"/>
    </location>
</feature>
<dbReference type="Proteomes" id="UP001161757">
    <property type="component" value="Unassembled WGS sequence"/>
</dbReference>
<dbReference type="PANTHER" id="PTHR31668">
    <property type="entry name" value="GLUCOSE TRANSPORT TRANSCRIPTION REGULATOR RGT1-RELATED-RELATED"/>
    <property type="match status" value="1"/>
</dbReference>
<feature type="region of interest" description="Disordered" evidence="5">
    <location>
        <begin position="139"/>
        <end position="176"/>
    </location>
</feature>
<dbReference type="PROSITE" id="PS50048">
    <property type="entry name" value="ZN2_CY6_FUNGAL_2"/>
    <property type="match status" value="1"/>
</dbReference>
<feature type="compositionally biased region" description="Basic and acidic residues" evidence="5">
    <location>
        <begin position="139"/>
        <end position="149"/>
    </location>
</feature>
<name>A0AAN6EYY0_EXODE</name>
<feature type="domain" description="Zn(2)-C6 fungal-type" evidence="6">
    <location>
        <begin position="25"/>
        <end position="59"/>
    </location>
</feature>
<keyword evidence="2" id="KW-0238">DNA-binding</keyword>
<proteinExistence type="predicted"/>
<evidence type="ECO:0000256" key="3">
    <source>
        <dbReference type="ARBA" id="ARBA00023163"/>
    </source>
</evidence>
<dbReference type="GO" id="GO:0008270">
    <property type="term" value="F:zinc ion binding"/>
    <property type="evidence" value="ECO:0007669"/>
    <property type="project" value="InterPro"/>
</dbReference>
<dbReference type="Gene3D" id="4.10.240.10">
    <property type="entry name" value="Zn(2)-C6 fungal-type DNA-binding domain"/>
    <property type="match status" value="1"/>
</dbReference>
<comment type="caution">
    <text evidence="7">The sequence shown here is derived from an EMBL/GenBank/DDBJ whole genome shotgun (WGS) entry which is preliminary data.</text>
</comment>
<dbReference type="GO" id="GO:0003677">
    <property type="term" value="F:DNA binding"/>
    <property type="evidence" value="ECO:0007669"/>
    <property type="project" value="UniProtKB-KW"/>
</dbReference>
<evidence type="ECO:0000313" key="8">
    <source>
        <dbReference type="Proteomes" id="UP001161757"/>
    </source>
</evidence>
<keyword evidence="4" id="KW-0539">Nucleus</keyword>
<dbReference type="GO" id="GO:0000981">
    <property type="term" value="F:DNA-binding transcription factor activity, RNA polymerase II-specific"/>
    <property type="evidence" value="ECO:0007669"/>
    <property type="project" value="InterPro"/>
</dbReference>
<organism evidence="7 8">
    <name type="scientific">Exophiala dermatitidis</name>
    <name type="common">Black yeast-like fungus</name>
    <name type="synonym">Wangiella dermatitidis</name>
    <dbReference type="NCBI Taxonomy" id="5970"/>
    <lineage>
        <taxon>Eukaryota</taxon>
        <taxon>Fungi</taxon>
        <taxon>Dikarya</taxon>
        <taxon>Ascomycota</taxon>
        <taxon>Pezizomycotina</taxon>
        <taxon>Eurotiomycetes</taxon>
        <taxon>Chaetothyriomycetidae</taxon>
        <taxon>Chaetothyriales</taxon>
        <taxon>Herpotrichiellaceae</taxon>
        <taxon>Exophiala</taxon>
    </lineage>
</organism>
<dbReference type="AlphaFoldDB" id="A0AAN6EYY0"/>
<evidence type="ECO:0000313" key="7">
    <source>
        <dbReference type="EMBL" id="KAJ8994162.1"/>
    </source>
</evidence>
<dbReference type="SUPFAM" id="SSF57701">
    <property type="entry name" value="Zn2/Cys6 DNA-binding domain"/>
    <property type="match status" value="1"/>
</dbReference>
<dbReference type="PANTHER" id="PTHR31668:SF30">
    <property type="entry name" value="ZN(II)2CYS6 TRANSCRIPTION FACTOR (EUROFUNG)"/>
    <property type="match status" value="1"/>
</dbReference>
<evidence type="ECO:0000259" key="6">
    <source>
        <dbReference type="PROSITE" id="PS50048"/>
    </source>
</evidence>
<protein>
    <recommendedName>
        <fullName evidence="6">Zn(2)-C6 fungal-type domain-containing protein</fullName>
    </recommendedName>
</protein>
<evidence type="ECO:0000256" key="2">
    <source>
        <dbReference type="ARBA" id="ARBA00023125"/>
    </source>
</evidence>
<sequence>MPPGARSPGVSVKAITKPRRRQNHCCDQCRRSKRACDATGRAVAEVCSNCARTGKVCTFEKLRRTVAQITSKQGVKEATPYKSPVNDHASPEKRAATAQTPVFPVEVLFGSRQSSFDQTVSCSNEDFMEIAAYFSAPDRKSVGKEDRSASESSESWAPPALPTPAESGLGQPFDTSTLDAGSVFNAAELNPLDLGDQDLEDTDSSIFSVAGAIHNDDPIDMQLGGTSGFELPSSRRSSSSSSSFPDPSSDTMLYRLAEKTNKSLILDSLTRIYHDTMENALSCWLTERTCPYTYEGIVDHQISNNCNTAVEGSTTFKTPVVSRICQLDRPNSILRERPLTPRENQAASRALKAAIMAFAAQWAPSTCDRMAAMTSGTGTEATTSGSVGQRSPTFNRSLQERLWNEARHILQETAGLDSFRVVFAQLVFSFTQKPLPREDHERITRLRAKRGNSIHASPDAGGTQYMQGDMSARGSAVLAANYGVDSEVGELEELKELLKLQGPPIYLETALMRLSDKRARLEQLGGGSRLGAAHPVSVSDRKTFNLLFWMVMMCDTLVAALQGRSFVVSDEDSLILGAEESSHSPSCASLGTAEEEQTGTGWPASTLIQDENLETTPWGTFFLRRDGLTKPGNCSQWPFSNDHASNLLSDATPIKVLLYRRVKRLRNLLFRRAPPRKVEAGIVQALTVYEHWNKTYGDFMFTCLKHHDELSPRIQSWYTVLLGHWHLAAFLLSDCLELIDRHHKGDKVYGALRQSCRLVFEIRKTSAFQVAEVCRVGRPRYNSSFHQSNDFHTTVNEGAILTEPWTEILIRCFARSADHFLKWLSDCRSGNLSHWVGPDDCQTLYNNCAHCVGGLFDLGRKSDMAYLAALSFSDRLKEFPNPWQDPGSTWS</sequence>
<dbReference type="InterPro" id="IPR036864">
    <property type="entry name" value="Zn2-C6_fun-type_DNA-bd_sf"/>
</dbReference>
<feature type="compositionally biased region" description="Low complexity" evidence="5">
    <location>
        <begin position="232"/>
        <end position="249"/>
    </location>
</feature>
<gene>
    <name evidence="7" type="ORF">HRR80_002657</name>
</gene>
<dbReference type="EMBL" id="JAJGCB010000003">
    <property type="protein sequence ID" value="KAJ8994162.1"/>
    <property type="molecule type" value="Genomic_DNA"/>
</dbReference>
<accession>A0AAN6EYY0</accession>
<keyword evidence="3" id="KW-0804">Transcription</keyword>
<evidence type="ECO:0000256" key="4">
    <source>
        <dbReference type="ARBA" id="ARBA00023242"/>
    </source>
</evidence>
<dbReference type="InterPro" id="IPR050797">
    <property type="entry name" value="Carb_Metab_Trans_Reg"/>
</dbReference>
<evidence type="ECO:0000256" key="5">
    <source>
        <dbReference type="SAM" id="MobiDB-lite"/>
    </source>
</evidence>
<dbReference type="CDD" id="cd00067">
    <property type="entry name" value="GAL4"/>
    <property type="match status" value="1"/>
</dbReference>